<keyword evidence="7" id="KW-1003">Cell membrane</keyword>
<evidence type="ECO:0000256" key="1">
    <source>
        <dbReference type="ARBA" id="ARBA00004141"/>
    </source>
</evidence>
<name>A0A5E4YCN0_9BURK</name>
<proteinExistence type="inferred from homology"/>
<evidence type="ECO:0000313" key="11">
    <source>
        <dbReference type="Proteomes" id="UP000382577"/>
    </source>
</evidence>
<comment type="subunit">
    <text evidence="7">Heterodimer of a catalytic subunit (MsrP) and a heme-binding subunit (MsrQ).</text>
</comment>
<protein>
    <recommendedName>
        <fullName evidence="7">Protein-methionine-sulfoxide reductase heme-binding subunit MsrQ</fullName>
    </recommendedName>
    <alternativeName>
        <fullName evidence="7">Flavocytochrome MsrQ</fullName>
    </alternativeName>
</protein>
<dbReference type="InterPro" id="IPR013130">
    <property type="entry name" value="Fe3_Rdtase_TM_dom"/>
</dbReference>
<evidence type="ECO:0000256" key="5">
    <source>
        <dbReference type="ARBA" id="ARBA00023004"/>
    </source>
</evidence>
<dbReference type="GO" id="GO:0020037">
    <property type="term" value="F:heme binding"/>
    <property type="evidence" value="ECO:0007669"/>
    <property type="project" value="UniProtKB-UniRule"/>
</dbReference>
<keyword evidence="7" id="KW-0285">Flavoprotein</keyword>
<evidence type="ECO:0000256" key="4">
    <source>
        <dbReference type="ARBA" id="ARBA00022989"/>
    </source>
</evidence>
<feature type="transmembrane region" description="Helical" evidence="7">
    <location>
        <begin position="115"/>
        <end position="134"/>
    </location>
</feature>
<dbReference type="PANTHER" id="PTHR36964">
    <property type="entry name" value="PROTEIN-METHIONINE-SULFOXIDE REDUCTASE HEME-BINDING SUBUNIT MSRQ"/>
    <property type="match status" value="1"/>
</dbReference>
<evidence type="ECO:0000256" key="3">
    <source>
        <dbReference type="ARBA" id="ARBA00022692"/>
    </source>
</evidence>
<keyword evidence="3 7" id="KW-0812">Transmembrane</keyword>
<keyword evidence="5 7" id="KW-0408">Iron</keyword>
<dbReference type="GO" id="GO:0030091">
    <property type="term" value="P:protein repair"/>
    <property type="evidence" value="ECO:0007669"/>
    <property type="project" value="UniProtKB-UniRule"/>
</dbReference>
<feature type="transmembrane region" description="Helical" evidence="7">
    <location>
        <begin position="216"/>
        <end position="234"/>
    </location>
</feature>
<dbReference type="GO" id="GO:0009055">
    <property type="term" value="F:electron transfer activity"/>
    <property type="evidence" value="ECO:0007669"/>
    <property type="project" value="UniProtKB-UniRule"/>
</dbReference>
<keyword evidence="7" id="KW-0249">Electron transport</keyword>
<comment type="subcellular location">
    <subcellularLocation>
        <location evidence="7">Cell membrane</location>
        <topology evidence="7">Multi-pass membrane protein</topology>
    </subcellularLocation>
    <subcellularLocation>
        <location evidence="1">Membrane</location>
        <topology evidence="1">Multi-pass membrane protein</topology>
    </subcellularLocation>
</comment>
<evidence type="ECO:0000259" key="9">
    <source>
        <dbReference type="Pfam" id="PF01794"/>
    </source>
</evidence>
<keyword evidence="4 7" id="KW-1133">Transmembrane helix</keyword>
<gene>
    <name evidence="7" type="primary">msrQ</name>
    <name evidence="10" type="ORF">PFI31113_04406</name>
</gene>
<comment type="cofactor">
    <cofactor evidence="7">
        <name>FMN</name>
        <dbReference type="ChEBI" id="CHEBI:58210"/>
    </cofactor>
    <text evidence="7">Binds 1 FMN per subunit.</text>
</comment>
<feature type="domain" description="Ferric oxidoreductase" evidence="9">
    <location>
        <begin position="83"/>
        <end position="199"/>
    </location>
</feature>
<sequence>MSITPSGSSEARDLSDSGDVPGATAADKPARAAGRATSRVQRWMPWAKVAVFLLAMVPLLRLVAYGLMDRLGANPVEFITRSTGTWTLVMLCITLAVTPVRRVSGQPWLLRFRRMLGLFACFYGALHFATYFWLDQWFDWTSILRDVSGKRPFITVGFAAFVLMVALALTSPHAIVRRMGAKRWQRLHRLIYAIAVLAILHYWWMKAGKNDLAQPAIYAIVVTALLGARLFWALRRQRGQALSGNSRSPANNDSTVSRSRTR</sequence>
<comment type="function">
    <text evidence="7">Part of the MsrPQ system that repairs oxidized periplasmic proteins containing methionine sulfoxide residues (Met-O), using respiratory chain electrons. Thus protects these proteins from oxidative-stress damage caused by reactive species of oxygen and chlorine generated by the host defense mechanisms. MsrPQ is essential for the maintenance of envelope integrity under bleach stress, rescuing a wide series of structurally unrelated periplasmic proteins from methionine oxidation. MsrQ provides electrons for reduction to the reductase catalytic subunit MsrP, using the quinone pool of the respiratory chain.</text>
</comment>
<evidence type="ECO:0000256" key="2">
    <source>
        <dbReference type="ARBA" id="ARBA00022448"/>
    </source>
</evidence>
<dbReference type="HAMAP" id="MF_01207">
    <property type="entry name" value="MsrQ"/>
    <property type="match status" value="1"/>
</dbReference>
<dbReference type="GO" id="GO:0046872">
    <property type="term" value="F:metal ion binding"/>
    <property type="evidence" value="ECO:0007669"/>
    <property type="project" value="UniProtKB-KW"/>
</dbReference>
<dbReference type="GO" id="GO:0010181">
    <property type="term" value="F:FMN binding"/>
    <property type="evidence" value="ECO:0007669"/>
    <property type="project" value="UniProtKB-UniRule"/>
</dbReference>
<evidence type="ECO:0000256" key="6">
    <source>
        <dbReference type="ARBA" id="ARBA00023136"/>
    </source>
</evidence>
<keyword evidence="7" id="KW-0479">Metal-binding</keyword>
<keyword evidence="7" id="KW-0349">Heme</keyword>
<feature type="transmembrane region" description="Helical" evidence="7">
    <location>
        <begin position="154"/>
        <end position="175"/>
    </location>
</feature>
<feature type="region of interest" description="Disordered" evidence="8">
    <location>
        <begin position="242"/>
        <end position="262"/>
    </location>
</feature>
<feature type="transmembrane region" description="Helical" evidence="7">
    <location>
        <begin position="45"/>
        <end position="64"/>
    </location>
</feature>
<feature type="region of interest" description="Disordered" evidence="8">
    <location>
        <begin position="1"/>
        <end position="33"/>
    </location>
</feature>
<reference evidence="10 11" key="1">
    <citation type="submission" date="2019-08" db="EMBL/GenBank/DDBJ databases">
        <authorList>
            <person name="Peeters C."/>
        </authorList>
    </citation>
    <scope>NUCLEOTIDE SEQUENCE [LARGE SCALE GENOMIC DNA]</scope>
    <source>
        <strain evidence="10 11">LMG 31113</strain>
    </source>
</reference>
<organism evidence="10 11">
    <name type="scientific">Pandoraea fibrosis</name>
    <dbReference type="NCBI Taxonomy" id="1891094"/>
    <lineage>
        <taxon>Bacteria</taxon>
        <taxon>Pseudomonadati</taxon>
        <taxon>Pseudomonadota</taxon>
        <taxon>Betaproteobacteria</taxon>
        <taxon>Burkholderiales</taxon>
        <taxon>Burkholderiaceae</taxon>
        <taxon>Pandoraea</taxon>
    </lineage>
</organism>
<dbReference type="InterPro" id="IPR022837">
    <property type="entry name" value="MsrQ-like"/>
</dbReference>
<comment type="cofactor">
    <cofactor evidence="7">
        <name>heme b</name>
        <dbReference type="ChEBI" id="CHEBI:60344"/>
    </cofactor>
    <text evidence="7">Binds 1 heme b (iron(II)-protoporphyrin IX) group per subunit.</text>
</comment>
<dbReference type="GO" id="GO:0016679">
    <property type="term" value="F:oxidoreductase activity, acting on diphenols and related substances as donors"/>
    <property type="evidence" value="ECO:0007669"/>
    <property type="project" value="TreeGrafter"/>
</dbReference>
<dbReference type="GO" id="GO:0005886">
    <property type="term" value="C:plasma membrane"/>
    <property type="evidence" value="ECO:0007669"/>
    <property type="project" value="UniProtKB-SubCell"/>
</dbReference>
<evidence type="ECO:0000256" key="7">
    <source>
        <dbReference type="HAMAP-Rule" id="MF_01207"/>
    </source>
</evidence>
<keyword evidence="2 7" id="KW-0813">Transport</keyword>
<accession>A0A5E4YCN0</accession>
<evidence type="ECO:0000256" key="8">
    <source>
        <dbReference type="SAM" id="MobiDB-lite"/>
    </source>
</evidence>
<feature type="transmembrane region" description="Helical" evidence="7">
    <location>
        <begin position="84"/>
        <end position="103"/>
    </location>
</feature>
<dbReference type="PANTHER" id="PTHR36964:SF1">
    <property type="entry name" value="PROTEIN-METHIONINE-SULFOXIDE REDUCTASE HEME-BINDING SUBUNIT MSRQ"/>
    <property type="match status" value="1"/>
</dbReference>
<dbReference type="Pfam" id="PF01794">
    <property type="entry name" value="Ferric_reduct"/>
    <property type="match status" value="1"/>
</dbReference>
<evidence type="ECO:0000313" key="10">
    <source>
        <dbReference type="EMBL" id="VVE46444.1"/>
    </source>
</evidence>
<feature type="transmembrane region" description="Helical" evidence="7">
    <location>
        <begin position="187"/>
        <end position="204"/>
    </location>
</feature>
<dbReference type="AlphaFoldDB" id="A0A5E4YCN0"/>
<dbReference type="EMBL" id="CABPRW010000013">
    <property type="protein sequence ID" value="VVE46444.1"/>
    <property type="molecule type" value="Genomic_DNA"/>
</dbReference>
<keyword evidence="7" id="KW-0288">FMN</keyword>
<dbReference type="Proteomes" id="UP000382577">
    <property type="component" value="Unassembled WGS sequence"/>
</dbReference>
<keyword evidence="6 7" id="KW-0472">Membrane</keyword>
<feature type="compositionally biased region" description="Low complexity" evidence="8">
    <location>
        <begin position="21"/>
        <end position="33"/>
    </location>
</feature>
<comment type="similarity">
    <text evidence="7">Belongs to the MsrQ family.</text>
</comment>